<feature type="transmembrane region" description="Helical" evidence="11">
    <location>
        <begin position="16"/>
        <end position="36"/>
    </location>
</feature>
<evidence type="ECO:0000256" key="4">
    <source>
        <dbReference type="ARBA" id="ARBA00022679"/>
    </source>
</evidence>
<dbReference type="EMBL" id="JBJIAA010000009">
    <property type="protein sequence ID" value="MFL0251220.1"/>
    <property type="molecule type" value="Genomic_DNA"/>
</dbReference>
<evidence type="ECO:0000256" key="1">
    <source>
        <dbReference type="ARBA" id="ARBA00004141"/>
    </source>
</evidence>
<keyword evidence="4 11" id="KW-0808">Transferase</keyword>
<dbReference type="Pfam" id="PF01098">
    <property type="entry name" value="FTSW_RODA_SPOVE"/>
    <property type="match status" value="1"/>
</dbReference>
<dbReference type="InterPro" id="IPR001182">
    <property type="entry name" value="FtsW/RodA"/>
</dbReference>
<feature type="transmembrane region" description="Helical" evidence="11">
    <location>
        <begin position="165"/>
        <end position="184"/>
    </location>
</feature>
<sequence length="372" mass="41109">MLKKFKIDKRLLQQMDLWLIIIPILLVAFSSVNIYSAVHNNTKLGGNWKLQIAWGIIGLIIVYVIIKFDYRVLIDYAEIIYWASIVLLIINKVAGSTVNGAKGWIAIGQRAIQPSEFAKVALIILIAKKLDVMKGDINNIKNFFILLFYAAVPMILIVVQPDMGMTEVCFFIVLGMFFIAGLDLRVIFGGILTIILGIAAVWNTSLMQAYWKERFTSFLNPEKYINSTGLQLIQSEIGIGSGGILGKGFLKGTQIQGGYIPETHTDFIFSVIGEEWGLVGGIILVLIYLLLLYKIVSVSKKSKDIFGKIFCIGIASAFLFSILQNIGMTIGIMPISGIALPFVSYGGSSMLTGFISLGIVINIGMRRNKINF</sequence>
<name>A0ABW8TGS9_9CLOT</name>
<dbReference type="HAMAP" id="MF_02079">
    <property type="entry name" value="PGT_RodA"/>
    <property type="match status" value="1"/>
</dbReference>
<keyword evidence="2 11" id="KW-1003">Cell membrane</keyword>
<evidence type="ECO:0000313" key="13">
    <source>
        <dbReference type="Proteomes" id="UP001623592"/>
    </source>
</evidence>
<keyword evidence="5 11" id="KW-0812">Transmembrane</keyword>
<keyword evidence="6 11" id="KW-0133">Cell shape</keyword>
<protein>
    <recommendedName>
        <fullName evidence="11">Peptidoglycan glycosyltransferase RodA</fullName>
        <shortName evidence="11">PGT</shortName>
        <ecNumber evidence="11">2.4.99.28</ecNumber>
    </recommendedName>
    <alternativeName>
        <fullName evidence="11">Cell elongation protein RodA</fullName>
    </alternativeName>
    <alternativeName>
        <fullName evidence="11">Cell wall polymerase</fullName>
    </alternativeName>
    <alternativeName>
        <fullName evidence="11">Peptidoglycan polymerase</fullName>
        <shortName evidence="11">PG polymerase</shortName>
    </alternativeName>
</protein>
<dbReference type="RefSeq" id="WP_406787873.1">
    <property type="nucleotide sequence ID" value="NZ_JBJIAA010000009.1"/>
</dbReference>
<dbReference type="PANTHER" id="PTHR30474">
    <property type="entry name" value="CELL CYCLE PROTEIN"/>
    <property type="match status" value="1"/>
</dbReference>
<organism evidence="12 13">
    <name type="scientific">Clostridium neuense</name>
    <dbReference type="NCBI Taxonomy" id="1728934"/>
    <lineage>
        <taxon>Bacteria</taxon>
        <taxon>Bacillati</taxon>
        <taxon>Bacillota</taxon>
        <taxon>Clostridia</taxon>
        <taxon>Eubacteriales</taxon>
        <taxon>Clostridiaceae</taxon>
        <taxon>Clostridium</taxon>
    </lineage>
</organism>
<keyword evidence="3 11" id="KW-0328">Glycosyltransferase</keyword>
<comment type="function">
    <text evidence="11">Peptidoglycan polymerase that is essential for cell wall elongation.</text>
</comment>
<evidence type="ECO:0000313" key="12">
    <source>
        <dbReference type="EMBL" id="MFL0251220.1"/>
    </source>
</evidence>
<keyword evidence="13" id="KW-1185">Reference proteome</keyword>
<evidence type="ECO:0000256" key="9">
    <source>
        <dbReference type="ARBA" id="ARBA00023136"/>
    </source>
</evidence>
<feature type="transmembrane region" description="Helical" evidence="11">
    <location>
        <begin position="305"/>
        <end position="326"/>
    </location>
</feature>
<evidence type="ECO:0000256" key="10">
    <source>
        <dbReference type="ARBA" id="ARBA00023316"/>
    </source>
</evidence>
<comment type="subcellular location">
    <subcellularLocation>
        <location evidence="11">Cell membrane</location>
        <topology evidence="11">Multi-pass membrane protein</topology>
    </subcellularLocation>
    <subcellularLocation>
        <location evidence="1">Membrane</location>
        <topology evidence="1">Multi-pass membrane protein</topology>
    </subcellularLocation>
</comment>
<comment type="caution">
    <text evidence="12">The sequence shown here is derived from an EMBL/GenBank/DDBJ whole genome shotgun (WGS) entry which is preliminary data.</text>
</comment>
<dbReference type="EC" id="2.4.99.28" evidence="11"/>
<evidence type="ECO:0000256" key="3">
    <source>
        <dbReference type="ARBA" id="ARBA00022676"/>
    </source>
</evidence>
<comment type="similarity">
    <text evidence="11">Belongs to the SEDS family. MrdB/RodA subfamily.</text>
</comment>
<evidence type="ECO:0000256" key="5">
    <source>
        <dbReference type="ARBA" id="ARBA00022692"/>
    </source>
</evidence>
<evidence type="ECO:0000256" key="6">
    <source>
        <dbReference type="ARBA" id="ARBA00022960"/>
    </source>
</evidence>
<keyword evidence="10 11" id="KW-0961">Cell wall biogenesis/degradation</keyword>
<keyword evidence="9 11" id="KW-0472">Membrane</keyword>
<feature type="transmembrane region" description="Helical" evidence="11">
    <location>
        <begin position="73"/>
        <end position="91"/>
    </location>
</feature>
<feature type="transmembrane region" description="Helical" evidence="11">
    <location>
        <begin position="191"/>
        <end position="211"/>
    </location>
</feature>
<dbReference type="InterPro" id="IPR018365">
    <property type="entry name" value="Cell_cycle_FtsW-rel_CS"/>
</dbReference>
<feature type="transmembrane region" description="Helical" evidence="11">
    <location>
        <begin position="276"/>
        <end position="293"/>
    </location>
</feature>
<comment type="catalytic activity">
    <reaction evidence="11">
        <text>[GlcNAc-(1-&gt;4)-Mur2Ac(oyl-L-Ala-gamma-D-Glu-L-Lys-D-Ala-D-Ala)](n)-di-trans,octa-cis-undecaprenyl diphosphate + beta-D-GlcNAc-(1-&gt;4)-Mur2Ac(oyl-L-Ala-gamma-D-Glu-L-Lys-D-Ala-D-Ala)-di-trans,octa-cis-undecaprenyl diphosphate = [GlcNAc-(1-&gt;4)-Mur2Ac(oyl-L-Ala-gamma-D-Glu-L-Lys-D-Ala-D-Ala)](n+1)-di-trans,octa-cis-undecaprenyl diphosphate + di-trans,octa-cis-undecaprenyl diphosphate + H(+)</text>
        <dbReference type="Rhea" id="RHEA:23708"/>
        <dbReference type="Rhea" id="RHEA-COMP:9602"/>
        <dbReference type="Rhea" id="RHEA-COMP:9603"/>
        <dbReference type="ChEBI" id="CHEBI:15378"/>
        <dbReference type="ChEBI" id="CHEBI:58405"/>
        <dbReference type="ChEBI" id="CHEBI:60033"/>
        <dbReference type="ChEBI" id="CHEBI:78435"/>
        <dbReference type="EC" id="2.4.99.28"/>
    </reaction>
</comment>
<dbReference type="Proteomes" id="UP001623592">
    <property type="component" value="Unassembled WGS sequence"/>
</dbReference>
<reference evidence="12 13" key="1">
    <citation type="submission" date="2024-11" db="EMBL/GenBank/DDBJ databases">
        <authorList>
            <person name="Heng Y.C."/>
            <person name="Lim A.C.H."/>
            <person name="Lee J.K.Y."/>
            <person name="Kittelmann S."/>
        </authorList>
    </citation>
    <scope>NUCLEOTIDE SEQUENCE [LARGE SCALE GENOMIC DNA]</scope>
    <source>
        <strain evidence="12 13">WILCCON 0114</strain>
    </source>
</reference>
<feature type="transmembrane region" description="Helical" evidence="11">
    <location>
        <begin position="142"/>
        <end position="159"/>
    </location>
</feature>
<dbReference type="PANTHER" id="PTHR30474:SF1">
    <property type="entry name" value="PEPTIDOGLYCAN GLYCOSYLTRANSFERASE MRDB"/>
    <property type="match status" value="1"/>
</dbReference>
<feature type="transmembrane region" description="Helical" evidence="11">
    <location>
        <begin position="338"/>
        <end position="363"/>
    </location>
</feature>
<keyword evidence="8 11" id="KW-1133">Transmembrane helix</keyword>
<evidence type="ECO:0000256" key="8">
    <source>
        <dbReference type="ARBA" id="ARBA00022989"/>
    </source>
</evidence>
<proteinExistence type="inferred from homology"/>
<keyword evidence="7 11" id="KW-0573">Peptidoglycan synthesis</keyword>
<comment type="pathway">
    <text evidence="11">Cell wall biogenesis; peptidoglycan biosynthesis.</text>
</comment>
<dbReference type="PROSITE" id="PS00428">
    <property type="entry name" value="FTSW_RODA_SPOVE"/>
    <property type="match status" value="1"/>
</dbReference>
<gene>
    <name evidence="11 12" type="primary">rodA</name>
    <name evidence="12" type="ORF">ACJDT4_12360</name>
</gene>
<evidence type="ECO:0000256" key="11">
    <source>
        <dbReference type="HAMAP-Rule" id="MF_02079"/>
    </source>
</evidence>
<dbReference type="NCBIfam" id="TIGR02210">
    <property type="entry name" value="rodA_shape"/>
    <property type="match status" value="1"/>
</dbReference>
<dbReference type="InterPro" id="IPR011923">
    <property type="entry name" value="RodA/MrdB"/>
</dbReference>
<evidence type="ECO:0000256" key="2">
    <source>
        <dbReference type="ARBA" id="ARBA00022475"/>
    </source>
</evidence>
<feature type="transmembrane region" description="Helical" evidence="11">
    <location>
        <begin position="48"/>
        <end position="66"/>
    </location>
</feature>
<accession>A0ABW8TGS9</accession>
<evidence type="ECO:0000256" key="7">
    <source>
        <dbReference type="ARBA" id="ARBA00022984"/>
    </source>
</evidence>